<keyword evidence="1" id="KW-1133">Transmembrane helix</keyword>
<feature type="transmembrane region" description="Helical" evidence="1">
    <location>
        <begin position="20"/>
        <end position="44"/>
    </location>
</feature>
<dbReference type="RefSeq" id="WP_238165826.1">
    <property type="nucleotide sequence ID" value="NZ_SNWQ01000014.1"/>
</dbReference>
<dbReference type="AlphaFoldDB" id="A0A4R6KBI6"/>
<dbReference type="EMBL" id="SNWQ01000014">
    <property type="protein sequence ID" value="TDO44981.1"/>
    <property type="molecule type" value="Genomic_DNA"/>
</dbReference>
<evidence type="ECO:0000256" key="1">
    <source>
        <dbReference type="SAM" id="Phobius"/>
    </source>
</evidence>
<sequence>MAVLLLGTPGGPQVTESMTLYQLFAYNLLVICAVLVLRVLILVFRLPDNRSRIS</sequence>
<keyword evidence="3" id="KW-1185">Reference proteome</keyword>
<gene>
    <name evidence="2" type="ORF">EV643_114126</name>
</gene>
<proteinExistence type="predicted"/>
<dbReference type="Proteomes" id="UP000295388">
    <property type="component" value="Unassembled WGS sequence"/>
</dbReference>
<evidence type="ECO:0000313" key="2">
    <source>
        <dbReference type="EMBL" id="TDO44981.1"/>
    </source>
</evidence>
<keyword evidence="1" id="KW-0472">Membrane</keyword>
<protein>
    <submittedName>
        <fullName evidence="2">Uncharacterized protein</fullName>
    </submittedName>
</protein>
<comment type="caution">
    <text evidence="2">The sequence shown here is derived from an EMBL/GenBank/DDBJ whole genome shotgun (WGS) entry which is preliminary data.</text>
</comment>
<accession>A0A4R6KBI6</accession>
<reference evidence="2 3" key="1">
    <citation type="submission" date="2019-03" db="EMBL/GenBank/DDBJ databases">
        <title>Genomic Encyclopedia of Type Strains, Phase III (KMG-III): the genomes of soil and plant-associated and newly described type strains.</title>
        <authorList>
            <person name="Whitman W."/>
        </authorList>
    </citation>
    <scope>NUCLEOTIDE SEQUENCE [LARGE SCALE GENOMIC DNA]</scope>
    <source>
        <strain evidence="2 3">VKM Ac-2527</strain>
    </source>
</reference>
<organism evidence="2 3">
    <name type="scientific">Kribbella caucasensis</name>
    <dbReference type="NCBI Taxonomy" id="2512215"/>
    <lineage>
        <taxon>Bacteria</taxon>
        <taxon>Bacillati</taxon>
        <taxon>Actinomycetota</taxon>
        <taxon>Actinomycetes</taxon>
        <taxon>Propionibacteriales</taxon>
        <taxon>Kribbellaceae</taxon>
        <taxon>Kribbella</taxon>
    </lineage>
</organism>
<keyword evidence="1" id="KW-0812">Transmembrane</keyword>
<name>A0A4R6KBI6_9ACTN</name>
<evidence type="ECO:0000313" key="3">
    <source>
        <dbReference type="Proteomes" id="UP000295388"/>
    </source>
</evidence>